<evidence type="ECO:0000259" key="8">
    <source>
        <dbReference type="PROSITE" id="PS50928"/>
    </source>
</evidence>
<feature type="transmembrane region" description="Helical" evidence="7">
    <location>
        <begin position="275"/>
        <end position="297"/>
    </location>
</feature>
<dbReference type="EMBL" id="RJKX01000015">
    <property type="protein sequence ID" value="ROP84662.1"/>
    <property type="molecule type" value="Genomic_DNA"/>
</dbReference>
<dbReference type="InterPro" id="IPR000515">
    <property type="entry name" value="MetI-like"/>
</dbReference>
<evidence type="ECO:0000256" key="7">
    <source>
        <dbReference type="RuleBase" id="RU363032"/>
    </source>
</evidence>
<evidence type="ECO:0000313" key="10">
    <source>
        <dbReference type="Proteomes" id="UP000278222"/>
    </source>
</evidence>
<dbReference type="PANTHER" id="PTHR43386:SF25">
    <property type="entry name" value="PEPTIDE ABC TRANSPORTER PERMEASE PROTEIN"/>
    <property type="match status" value="1"/>
</dbReference>
<keyword evidence="6 7" id="KW-0472">Membrane</keyword>
<organism evidence="9 10">
    <name type="scientific">Stella humosa</name>
    <dbReference type="NCBI Taxonomy" id="94"/>
    <lineage>
        <taxon>Bacteria</taxon>
        <taxon>Pseudomonadati</taxon>
        <taxon>Pseudomonadota</taxon>
        <taxon>Alphaproteobacteria</taxon>
        <taxon>Rhodospirillales</taxon>
        <taxon>Stellaceae</taxon>
        <taxon>Stella</taxon>
    </lineage>
</organism>
<accession>A0A3N1KZ16</accession>
<evidence type="ECO:0000256" key="2">
    <source>
        <dbReference type="ARBA" id="ARBA00022448"/>
    </source>
</evidence>
<evidence type="ECO:0000256" key="3">
    <source>
        <dbReference type="ARBA" id="ARBA00022475"/>
    </source>
</evidence>
<name>A0A3N1KZ16_9PROT</name>
<comment type="subcellular location">
    <subcellularLocation>
        <location evidence="1 7">Cell membrane</location>
        <topology evidence="1 7">Multi-pass membrane protein</topology>
    </subcellularLocation>
</comment>
<evidence type="ECO:0000256" key="1">
    <source>
        <dbReference type="ARBA" id="ARBA00004651"/>
    </source>
</evidence>
<evidence type="ECO:0000256" key="6">
    <source>
        <dbReference type="ARBA" id="ARBA00023136"/>
    </source>
</evidence>
<dbReference type="GO" id="GO:0055085">
    <property type="term" value="P:transmembrane transport"/>
    <property type="evidence" value="ECO:0007669"/>
    <property type="project" value="InterPro"/>
</dbReference>
<protein>
    <submittedName>
        <fullName evidence="9">Peptide/nickel transport system permease protein</fullName>
    </submittedName>
</protein>
<keyword evidence="10" id="KW-1185">Reference proteome</keyword>
<feature type="transmembrane region" description="Helical" evidence="7">
    <location>
        <begin position="203"/>
        <end position="219"/>
    </location>
</feature>
<comment type="caution">
    <text evidence="9">The sequence shown here is derived from an EMBL/GenBank/DDBJ whole genome shotgun (WGS) entry which is preliminary data.</text>
</comment>
<dbReference type="CDD" id="cd06261">
    <property type="entry name" value="TM_PBP2"/>
    <property type="match status" value="1"/>
</dbReference>
<dbReference type="Gene3D" id="1.10.3720.10">
    <property type="entry name" value="MetI-like"/>
    <property type="match status" value="1"/>
</dbReference>
<evidence type="ECO:0000313" key="9">
    <source>
        <dbReference type="EMBL" id="ROP84662.1"/>
    </source>
</evidence>
<feature type="transmembrane region" description="Helical" evidence="7">
    <location>
        <begin position="111"/>
        <end position="137"/>
    </location>
</feature>
<dbReference type="PANTHER" id="PTHR43386">
    <property type="entry name" value="OLIGOPEPTIDE TRANSPORT SYSTEM PERMEASE PROTEIN APPC"/>
    <property type="match status" value="1"/>
</dbReference>
<comment type="similarity">
    <text evidence="7">Belongs to the binding-protein-dependent transport system permease family.</text>
</comment>
<dbReference type="InterPro" id="IPR050366">
    <property type="entry name" value="BP-dependent_transpt_permease"/>
</dbReference>
<keyword evidence="4 7" id="KW-0812">Transmembrane</keyword>
<reference evidence="9 10" key="1">
    <citation type="submission" date="2018-11" db="EMBL/GenBank/DDBJ databases">
        <title>Genomic Encyclopedia of Type Strains, Phase IV (KMG-IV): sequencing the most valuable type-strain genomes for metagenomic binning, comparative biology and taxonomic classification.</title>
        <authorList>
            <person name="Goeker M."/>
        </authorList>
    </citation>
    <scope>NUCLEOTIDE SEQUENCE [LARGE SCALE GENOMIC DNA]</scope>
    <source>
        <strain evidence="9 10">DSM 5900</strain>
    </source>
</reference>
<keyword evidence="5 7" id="KW-1133">Transmembrane helix</keyword>
<dbReference type="GO" id="GO:0005886">
    <property type="term" value="C:plasma membrane"/>
    <property type="evidence" value="ECO:0007669"/>
    <property type="project" value="UniProtKB-SubCell"/>
</dbReference>
<dbReference type="InterPro" id="IPR025966">
    <property type="entry name" value="OppC_N"/>
</dbReference>
<dbReference type="AlphaFoldDB" id="A0A3N1KZ16"/>
<evidence type="ECO:0000256" key="4">
    <source>
        <dbReference type="ARBA" id="ARBA00022692"/>
    </source>
</evidence>
<keyword evidence="2 7" id="KW-0813">Transport</keyword>
<keyword evidence="3" id="KW-1003">Cell membrane</keyword>
<dbReference type="OrthoDB" id="9766870at2"/>
<dbReference type="SUPFAM" id="SSF161098">
    <property type="entry name" value="MetI-like"/>
    <property type="match status" value="1"/>
</dbReference>
<feature type="domain" description="ABC transmembrane type-1" evidence="8">
    <location>
        <begin position="109"/>
        <end position="298"/>
    </location>
</feature>
<dbReference type="PROSITE" id="PS50928">
    <property type="entry name" value="ABC_TM1"/>
    <property type="match status" value="1"/>
</dbReference>
<feature type="transmembrane region" description="Helical" evidence="7">
    <location>
        <begin position="37"/>
        <end position="58"/>
    </location>
</feature>
<proteinExistence type="inferred from homology"/>
<sequence>MAATSTVFGAGRLSPELMLAPSPGALLRRRIFGHRSLMFGIIVLGLMVIVALGAFFVAPHDPYAQSLASRRIPPIWHAWFWDNPKAGWEHVLGTDKVGRDYLSRLIYGARISLVIGIATMLISGIIGTTLGVMAGYFGGRVDLVVTFLITTRLSMPVVMVALAVVALYGSSLEVVILVLGFLLWDRFAVVMRSVTMQARSLDYVTAAQAIGCTTPYILLREILPNILNSLVVVATVEMANAILLEAALSFLGLGVQPPLPSWGLMLSEAKEDMFFSPWMITLPGICLFLLVLSINLLGDGVRDVTAPENRN</sequence>
<dbReference type="RefSeq" id="WP_123692753.1">
    <property type="nucleotide sequence ID" value="NZ_AP019700.1"/>
</dbReference>
<dbReference type="InterPro" id="IPR035906">
    <property type="entry name" value="MetI-like_sf"/>
</dbReference>
<feature type="transmembrane region" description="Helical" evidence="7">
    <location>
        <begin position="231"/>
        <end position="255"/>
    </location>
</feature>
<dbReference type="Pfam" id="PF00528">
    <property type="entry name" value="BPD_transp_1"/>
    <property type="match status" value="1"/>
</dbReference>
<feature type="transmembrane region" description="Helical" evidence="7">
    <location>
        <begin position="157"/>
        <end position="183"/>
    </location>
</feature>
<dbReference type="Proteomes" id="UP000278222">
    <property type="component" value="Unassembled WGS sequence"/>
</dbReference>
<dbReference type="Pfam" id="PF12911">
    <property type="entry name" value="OppC_N"/>
    <property type="match status" value="1"/>
</dbReference>
<evidence type="ECO:0000256" key="5">
    <source>
        <dbReference type="ARBA" id="ARBA00022989"/>
    </source>
</evidence>
<gene>
    <name evidence="9" type="ORF">EDC65_4017</name>
</gene>